<accession>A0ABR4ASG4</accession>
<protein>
    <submittedName>
        <fullName evidence="1">Uncharacterized protein</fullName>
    </submittedName>
</protein>
<evidence type="ECO:0000313" key="1">
    <source>
        <dbReference type="EMBL" id="KAL2048400.1"/>
    </source>
</evidence>
<gene>
    <name evidence="1" type="ORF">N7G274_000311</name>
</gene>
<dbReference type="Proteomes" id="UP001590950">
    <property type="component" value="Unassembled WGS sequence"/>
</dbReference>
<dbReference type="EMBL" id="JBEFKJ010000001">
    <property type="protein sequence ID" value="KAL2048400.1"/>
    <property type="molecule type" value="Genomic_DNA"/>
</dbReference>
<evidence type="ECO:0000313" key="2">
    <source>
        <dbReference type="Proteomes" id="UP001590950"/>
    </source>
</evidence>
<name>A0ABR4ASG4_9LECA</name>
<organism evidence="1 2">
    <name type="scientific">Stereocaulon virgatum</name>
    <dbReference type="NCBI Taxonomy" id="373712"/>
    <lineage>
        <taxon>Eukaryota</taxon>
        <taxon>Fungi</taxon>
        <taxon>Dikarya</taxon>
        <taxon>Ascomycota</taxon>
        <taxon>Pezizomycotina</taxon>
        <taxon>Lecanoromycetes</taxon>
        <taxon>OSLEUM clade</taxon>
        <taxon>Lecanoromycetidae</taxon>
        <taxon>Lecanorales</taxon>
        <taxon>Lecanorineae</taxon>
        <taxon>Stereocaulaceae</taxon>
        <taxon>Stereocaulon</taxon>
    </lineage>
</organism>
<reference evidence="1 2" key="1">
    <citation type="submission" date="2024-09" db="EMBL/GenBank/DDBJ databases">
        <title>Rethinking Asexuality: The Enigmatic Case of Functional Sexual Genes in Lepraria (Stereocaulaceae).</title>
        <authorList>
            <person name="Doellman M."/>
            <person name="Sun Y."/>
            <person name="Barcenas-Pena A."/>
            <person name="Lumbsch H.T."/>
            <person name="Grewe F."/>
        </authorList>
    </citation>
    <scope>NUCLEOTIDE SEQUENCE [LARGE SCALE GENOMIC DNA]</scope>
    <source>
        <strain evidence="1 2">Mercado 3170</strain>
    </source>
</reference>
<keyword evidence="2" id="KW-1185">Reference proteome</keyword>
<proteinExistence type="predicted"/>
<comment type="caution">
    <text evidence="1">The sequence shown here is derived from an EMBL/GenBank/DDBJ whole genome shotgun (WGS) entry which is preliminary data.</text>
</comment>
<sequence>MRLTLELRIMGGSNVIMAPQAGNNLTASIEILTIPDADRDGEWQDFMQRVSDKWMAYKDNDNILLNTRPHWAKDWEGLTLGEGKSKRDAREYLRNVSYKDAIPSFKATLAEIGKEQGWGLADVRARFSNELWDKIVYS</sequence>